<evidence type="ECO:0000256" key="3">
    <source>
        <dbReference type="ARBA" id="ARBA00023141"/>
    </source>
</evidence>
<name>A0A239KY79_9RHOB</name>
<proteinExistence type="predicted"/>
<evidence type="ECO:0000256" key="2">
    <source>
        <dbReference type="ARBA" id="ARBA00023002"/>
    </source>
</evidence>
<dbReference type="InterPro" id="IPR036291">
    <property type="entry name" value="NAD(P)-bd_dom_sf"/>
</dbReference>
<dbReference type="AlphaFoldDB" id="A0A239KY79"/>
<dbReference type="PANTHER" id="PTHR21089:SF1">
    <property type="entry name" value="BIFUNCTIONAL 3-DEHYDROQUINATE DEHYDRATASE_SHIKIMATE DEHYDROGENASE, CHLOROPLASTIC"/>
    <property type="match status" value="1"/>
</dbReference>
<dbReference type="Pfam" id="PF08501">
    <property type="entry name" value="Shikimate_dh_N"/>
    <property type="match status" value="1"/>
</dbReference>
<evidence type="ECO:0000259" key="4">
    <source>
        <dbReference type="Pfam" id="PF08501"/>
    </source>
</evidence>
<dbReference type="EMBL" id="FZON01000075">
    <property type="protein sequence ID" value="SNT23317.1"/>
    <property type="molecule type" value="Genomic_DNA"/>
</dbReference>
<dbReference type="GO" id="GO:0019632">
    <property type="term" value="P:shikimate metabolic process"/>
    <property type="evidence" value="ECO:0007669"/>
    <property type="project" value="TreeGrafter"/>
</dbReference>
<keyword evidence="3" id="KW-0057">Aromatic amino acid biosynthesis</keyword>
<dbReference type="RefSeq" id="WP_089280146.1">
    <property type="nucleotide sequence ID" value="NZ_FZON01000075.1"/>
</dbReference>
<protein>
    <submittedName>
        <fullName evidence="5">Shikimate dehydrogenase</fullName>
    </submittedName>
</protein>
<accession>A0A239KY79</accession>
<dbReference type="GO" id="GO:0004764">
    <property type="term" value="F:shikimate 3-dehydrogenase (NADP+) activity"/>
    <property type="evidence" value="ECO:0007669"/>
    <property type="project" value="InterPro"/>
</dbReference>
<organism evidence="5 6">
    <name type="scientific">Antarctobacter heliothermus</name>
    <dbReference type="NCBI Taxonomy" id="74033"/>
    <lineage>
        <taxon>Bacteria</taxon>
        <taxon>Pseudomonadati</taxon>
        <taxon>Pseudomonadota</taxon>
        <taxon>Alphaproteobacteria</taxon>
        <taxon>Rhodobacterales</taxon>
        <taxon>Roseobacteraceae</taxon>
        <taxon>Antarctobacter</taxon>
    </lineage>
</organism>
<dbReference type="SUPFAM" id="SSF51735">
    <property type="entry name" value="NAD(P)-binding Rossmann-fold domains"/>
    <property type="match status" value="1"/>
</dbReference>
<dbReference type="GO" id="GO:0009073">
    <property type="term" value="P:aromatic amino acid family biosynthetic process"/>
    <property type="evidence" value="ECO:0007669"/>
    <property type="project" value="UniProtKB-KW"/>
</dbReference>
<dbReference type="Gene3D" id="3.40.50.10860">
    <property type="entry name" value="Leucine Dehydrogenase, chain A, domain 1"/>
    <property type="match status" value="1"/>
</dbReference>
<dbReference type="PANTHER" id="PTHR21089">
    <property type="entry name" value="SHIKIMATE DEHYDROGENASE"/>
    <property type="match status" value="1"/>
</dbReference>
<dbReference type="InterPro" id="IPR022893">
    <property type="entry name" value="Shikimate_DH_fam"/>
</dbReference>
<dbReference type="Proteomes" id="UP000198440">
    <property type="component" value="Unassembled WGS sequence"/>
</dbReference>
<dbReference type="InterPro" id="IPR046346">
    <property type="entry name" value="Aminoacid_DH-like_N_sf"/>
</dbReference>
<dbReference type="GO" id="GO:0050661">
    <property type="term" value="F:NADP binding"/>
    <property type="evidence" value="ECO:0007669"/>
    <property type="project" value="TreeGrafter"/>
</dbReference>
<dbReference type="OrthoDB" id="7873617at2"/>
<feature type="domain" description="Shikimate dehydrogenase substrate binding N-terminal" evidence="4">
    <location>
        <begin position="21"/>
        <end position="104"/>
    </location>
</feature>
<dbReference type="GO" id="GO:0005829">
    <property type="term" value="C:cytosol"/>
    <property type="evidence" value="ECO:0007669"/>
    <property type="project" value="TreeGrafter"/>
</dbReference>
<dbReference type="InterPro" id="IPR013708">
    <property type="entry name" value="Shikimate_DH-bd_N"/>
</dbReference>
<evidence type="ECO:0000313" key="5">
    <source>
        <dbReference type="EMBL" id="SNT23317.1"/>
    </source>
</evidence>
<gene>
    <name evidence="5" type="ORF">SAMN04488078_107511</name>
</gene>
<dbReference type="GO" id="GO:0009423">
    <property type="term" value="P:chorismate biosynthetic process"/>
    <property type="evidence" value="ECO:0007669"/>
    <property type="project" value="TreeGrafter"/>
</dbReference>
<reference evidence="5 6" key="1">
    <citation type="submission" date="2017-06" db="EMBL/GenBank/DDBJ databases">
        <authorList>
            <person name="Kim H.J."/>
            <person name="Triplett B.A."/>
        </authorList>
    </citation>
    <scope>NUCLEOTIDE SEQUENCE [LARGE SCALE GENOMIC DNA]</scope>
    <source>
        <strain evidence="5 6">DSM 11445</strain>
    </source>
</reference>
<keyword evidence="2" id="KW-0560">Oxidoreductase</keyword>
<sequence>MSTNVPAPALTVSGRTRLVPVIGHPIAQAKSPALLSARACEAGADTLFLPMDIRPDGLRAALIGLRQLENLAGLVVTIPFKPLVLDLVDDATPAARLVGAVNLVKPDAQGRWIGDIMDGNGMVRGLAAAGVNLTGASVQIIGGGGAGAAVAQAIAAAGASEIAIADTVAEKAEILAARLAAAFPEIRIRTGHDGLATAGIVVNASPVGMNGTGGTPFDTDRLHSGQIVAEMVMEPAETPLLAAARRIGCKTVPGLATLEGQAGAIIEFLDLAPAAAPATADPKTKTKMD</sequence>
<dbReference type="SUPFAM" id="SSF53223">
    <property type="entry name" value="Aminoacid dehydrogenase-like, N-terminal domain"/>
    <property type="match status" value="1"/>
</dbReference>
<keyword evidence="3" id="KW-0028">Amino-acid biosynthesis</keyword>
<evidence type="ECO:0000313" key="6">
    <source>
        <dbReference type="Proteomes" id="UP000198440"/>
    </source>
</evidence>
<evidence type="ECO:0000256" key="1">
    <source>
        <dbReference type="ARBA" id="ARBA00004871"/>
    </source>
</evidence>
<dbReference type="Gene3D" id="3.40.50.720">
    <property type="entry name" value="NAD(P)-binding Rossmann-like Domain"/>
    <property type="match status" value="1"/>
</dbReference>
<comment type="pathway">
    <text evidence="1">Metabolic intermediate biosynthesis; chorismate biosynthesis; chorismate from D-erythrose 4-phosphate and phosphoenolpyruvate: step 4/7.</text>
</comment>